<name>A0A1L9UXP6_ASPBC</name>
<organism evidence="1 2">
    <name type="scientific">Aspergillus brasiliensis (strain CBS 101740 / IMI 381727 / IBT 21946)</name>
    <dbReference type="NCBI Taxonomy" id="767769"/>
    <lineage>
        <taxon>Eukaryota</taxon>
        <taxon>Fungi</taxon>
        <taxon>Dikarya</taxon>
        <taxon>Ascomycota</taxon>
        <taxon>Pezizomycotina</taxon>
        <taxon>Eurotiomycetes</taxon>
        <taxon>Eurotiomycetidae</taxon>
        <taxon>Eurotiales</taxon>
        <taxon>Aspergillaceae</taxon>
        <taxon>Aspergillus</taxon>
        <taxon>Aspergillus subgen. Circumdati</taxon>
    </lineage>
</organism>
<accession>A0A1L9UXP6</accession>
<dbReference type="VEuPathDB" id="FungiDB:ASPBRDRAFT_38914"/>
<protein>
    <submittedName>
        <fullName evidence="1">Uncharacterized protein</fullName>
    </submittedName>
</protein>
<sequence>MSSDGISWPGRIMHTIVDLGPYVIAHGRVYLSSQSIELTAMLSTHSAPCCLLCTWCDLNGSDCRVSEYTAHCVWYEQSIPPATVAMLSAEVVDRVRAMERHVLNVKVHTHITACISYASRLAVLVESFLVWYSHVHHFFVYSEYDALYDLLLPAVCLPACSPTVTAWSLYGSQRLRLRITGRALPSARPSEKYSWCMRQ</sequence>
<proteinExistence type="predicted"/>
<evidence type="ECO:0000313" key="2">
    <source>
        <dbReference type="Proteomes" id="UP000184499"/>
    </source>
</evidence>
<gene>
    <name evidence="1" type="ORF">ASPBRDRAFT_38914</name>
</gene>
<dbReference type="AlphaFoldDB" id="A0A1L9UXP6"/>
<dbReference type="GeneID" id="93576516"/>
<dbReference type="Proteomes" id="UP000184499">
    <property type="component" value="Unassembled WGS sequence"/>
</dbReference>
<dbReference type="EMBL" id="KV878680">
    <property type="protein sequence ID" value="OJJ76453.1"/>
    <property type="molecule type" value="Genomic_DNA"/>
</dbReference>
<keyword evidence="2" id="KW-1185">Reference proteome</keyword>
<evidence type="ECO:0000313" key="1">
    <source>
        <dbReference type="EMBL" id="OJJ76453.1"/>
    </source>
</evidence>
<reference evidence="2" key="1">
    <citation type="journal article" date="2017" name="Genome Biol.">
        <title>Comparative genomics reveals high biological diversity and specific adaptations in the industrially and medically important fungal genus Aspergillus.</title>
        <authorList>
            <person name="de Vries R.P."/>
            <person name="Riley R."/>
            <person name="Wiebenga A."/>
            <person name="Aguilar-Osorio G."/>
            <person name="Amillis S."/>
            <person name="Uchima C.A."/>
            <person name="Anderluh G."/>
            <person name="Asadollahi M."/>
            <person name="Askin M."/>
            <person name="Barry K."/>
            <person name="Battaglia E."/>
            <person name="Bayram O."/>
            <person name="Benocci T."/>
            <person name="Braus-Stromeyer S.A."/>
            <person name="Caldana C."/>
            <person name="Canovas D."/>
            <person name="Cerqueira G.C."/>
            <person name="Chen F."/>
            <person name="Chen W."/>
            <person name="Choi C."/>
            <person name="Clum A."/>
            <person name="Dos Santos R.A."/>
            <person name="Damasio A.R."/>
            <person name="Diallinas G."/>
            <person name="Emri T."/>
            <person name="Fekete E."/>
            <person name="Flipphi M."/>
            <person name="Freyberg S."/>
            <person name="Gallo A."/>
            <person name="Gournas C."/>
            <person name="Habgood R."/>
            <person name="Hainaut M."/>
            <person name="Harispe M.L."/>
            <person name="Henrissat B."/>
            <person name="Hilden K.S."/>
            <person name="Hope R."/>
            <person name="Hossain A."/>
            <person name="Karabika E."/>
            <person name="Karaffa L."/>
            <person name="Karanyi Z."/>
            <person name="Krasevec N."/>
            <person name="Kuo A."/>
            <person name="Kusch H."/>
            <person name="LaButti K."/>
            <person name="Lagendijk E.L."/>
            <person name="Lapidus A."/>
            <person name="Levasseur A."/>
            <person name="Lindquist E."/>
            <person name="Lipzen A."/>
            <person name="Logrieco A.F."/>
            <person name="MacCabe A."/>
            <person name="Maekelae M.R."/>
            <person name="Malavazi I."/>
            <person name="Melin P."/>
            <person name="Meyer V."/>
            <person name="Mielnichuk N."/>
            <person name="Miskei M."/>
            <person name="Molnar A.P."/>
            <person name="Mule G."/>
            <person name="Ngan C.Y."/>
            <person name="Orejas M."/>
            <person name="Orosz E."/>
            <person name="Ouedraogo J.P."/>
            <person name="Overkamp K.M."/>
            <person name="Park H.-S."/>
            <person name="Perrone G."/>
            <person name="Piumi F."/>
            <person name="Punt P.J."/>
            <person name="Ram A.F."/>
            <person name="Ramon A."/>
            <person name="Rauscher S."/>
            <person name="Record E."/>
            <person name="Riano-Pachon D.M."/>
            <person name="Robert V."/>
            <person name="Roehrig J."/>
            <person name="Ruller R."/>
            <person name="Salamov A."/>
            <person name="Salih N.S."/>
            <person name="Samson R.A."/>
            <person name="Sandor E."/>
            <person name="Sanguinetti M."/>
            <person name="Schuetze T."/>
            <person name="Sepcic K."/>
            <person name="Shelest E."/>
            <person name="Sherlock G."/>
            <person name="Sophianopoulou V."/>
            <person name="Squina F.M."/>
            <person name="Sun H."/>
            <person name="Susca A."/>
            <person name="Todd R.B."/>
            <person name="Tsang A."/>
            <person name="Unkles S.E."/>
            <person name="van de Wiele N."/>
            <person name="van Rossen-Uffink D."/>
            <person name="Oliveira J.V."/>
            <person name="Vesth T.C."/>
            <person name="Visser J."/>
            <person name="Yu J.-H."/>
            <person name="Zhou M."/>
            <person name="Andersen M.R."/>
            <person name="Archer D.B."/>
            <person name="Baker S.E."/>
            <person name="Benoit I."/>
            <person name="Brakhage A.A."/>
            <person name="Braus G.H."/>
            <person name="Fischer R."/>
            <person name="Frisvad J.C."/>
            <person name="Goldman G.H."/>
            <person name="Houbraken J."/>
            <person name="Oakley B."/>
            <person name="Pocsi I."/>
            <person name="Scazzocchio C."/>
            <person name="Seiboth B."/>
            <person name="vanKuyk P.A."/>
            <person name="Wortman J."/>
            <person name="Dyer P.S."/>
            <person name="Grigoriev I.V."/>
        </authorList>
    </citation>
    <scope>NUCLEOTIDE SEQUENCE [LARGE SCALE GENOMIC DNA]</scope>
    <source>
        <strain evidence="2">CBS 101740 / IMI 381727 / IBT 21946</strain>
    </source>
</reference>
<dbReference type="RefSeq" id="XP_067483700.1">
    <property type="nucleotide sequence ID" value="XM_067624028.1"/>
</dbReference>